<proteinExistence type="predicted"/>
<comment type="caution">
    <text evidence="5">The sequence shown here is derived from an EMBL/GenBank/DDBJ whole genome shotgun (WGS) entry which is preliminary data.</text>
</comment>
<reference evidence="5 6" key="1">
    <citation type="journal article" date="2016" name="Nat. Commun.">
        <title>Thousands of microbial genomes shed light on interconnected biogeochemical processes in an aquifer system.</title>
        <authorList>
            <person name="Anantharaman K."/>
            <person name="Brown C.T."/>
            <person name="Hug L.A."/>
            <person name="Sharon I."/>
            <person name="Castelle C.J."/>
            <person name="Probst A.J."/>
            <person name="Thomas B.C."/>
            <person name="Singh A."/>
            <person name="Wilkins M.J."/>
            <person name="Karaoz U."/>
            <person name="Brodie E.L."/>
            <person name="Williams K.H."/>
            <person name="Hubbard S.S."/>
            <person name="Banfield J.F."/>
        </authorList>
    </citation>
    <scope>NUCLEOTIDE SEQUENCE [LARGE SCALE GENOMIC DNA]</scope>
</reference>
<feature type="domain" description="Transketolase-like pyrimidine-binding" evidence="4">
    <location>
        <begin position="356"/>
        <end position="528"/>
    </location>
</feature>
<dbReference type="SUPFAM" id="SSF52518">
    <property type="entry name" value="Thiamin diphosphate-binding fold (THDP-binding)"/>
    <property type="match status" value="2"/>
</dbReference>
<dbReference type="InterPro" id="IPR005475">
    <property type="entry name" value="Transketolase-like_Pyr-bd"/>
</dbReference>
<dbReference type="GO" id="GO:0016624">
    <property type="term" value="F:oxidoreductase activity, acting on the aldehyde or oxo group of donors, disulfide as acceptor"/>
    <property type="evidence" value="ECO:0007669"/>
    <property type="project" value="InterPro"/>
</dbReference>
<dbReference type="STRING" id="1798325.A2834_03195"/>
<dbReference type="InterPro" id="IPR001017">
    <property type="entry name" value="DH_E1"/>
</dbReference>
<dbReference type="Pfam" id="PF02779">
    <property type="entry name" value="Transket_pyr"/>
    <property type="match status" value="1"/>
</dbReference>
<dbReference type="PANTHER" id="PTHR43257">
    <property type="entry name" value="PYRUVATE DEHYDROGENASE E1 COMPONENT BETA SUBUNIT"/>
    <property type="match status" value="1"/>
</dbReference>
<evidence type="ECO:0000256" key="2">
    <source>
        <dbReference type="ARBA" id="ARBA00023002"/>
    </source>
</evidence>
<dbReference type="InterPro" id="IPR009014">
    <property type="entry name" value="Transketo_C/PFOR_II"/>
</dbReference>
<name>A0A1F5VI03_9BACT</name>
<dbReference type="InterPro" id="IPR033248">
    <property type="entry name" value="Transketolase_C"/>
</dbReference>
<keyword evidence="3" id="KW-0786">Thiamine pyrophosphate</keyword>
<protein>
    <recommendedName>
        <fullName evidence="4">Transketolase-like pyrimidine-binding domain-containing protein</fullName>
    </recommendedName>
</protein>
<sequence>MPKITDFTPTRQVFIPSKEEYLKIYKLLLLTTFLGQELDKRKDEFVPKIFTGLGQEAVYVGPVLAAESYDWFAPDHRAMGVLLSRGLTPKEIVCQDGVFAESIYSGYNFGIHIGSPEHHLIRFESDMALNVAVGTGLIDALYYIRDVLKKNSPEENPALLAFLGDGASAHSNAHSAFLFASTRKLPALFIINNNGLAIRTPVEYQSAHARLGRIAEGYGMKFLVVDGNDVAEVWRTTKAALADVRNGGGPWIIECCTFRVSGHNAHETSEMTGYVPRDLRLEWQGRNPLAHYTLQLKLMHLLDDEMERGFKAEAEKIIAEAFEATKTYSMPSKLHSVFADRNANELPKAAKSNRIITYEAAINEALRQAMELDQRVRVFGEDVESGGVYGVTKGLVKKFGRERIFHTPLDENGIFAYAIGMALAGLIPSPEVQFLPFLKYAFGPLLNYATIHFAVTGQNLPLVVRAPCGGGFPSNNCHEEMIEAMLAHSGGIKIVAPSTPYAAKGLLLSAFRDGNPVIFLEQISAYGKKGEVPIELYTLPFGEAQVLREGKDISIITYGAMMVELTLKTAEILNYDGIAAEVIDLQTIVPMDREAILYSVTKTNRALIVHEAKTKFGVGAEIASMISNYVSEVRRDIKEMSDFFVATKILGAEDGPVTAHPALEVLRLPQVEDIVAAAKEMTR</sequence>
<evidence type="ECO:0000256" key="1">
    <source>
        <dbReference type="ARBA" id="ARBA00001964"/>
    </source>
</evidence>
<organism evidence="5 6">
    <name type="scientific">Candidatus Giovannonibacteria bacterium RIFCSPHIGHO2_01_FULL_45_23</name>
    <dbReference type="NCBI Taxonomy" id="1798325"/>
    <lineage>
        <taxon>Bacteria</taxon>
        <taxon>Candidatus Giovannoniibacteriota</taxon>
    </lineage>
</organism>
<keyword evidence="2" id="KW-0560">Oxidoreductase</keyword>
<evidence type="ECO:0000313" key="6">
    <source>
        <dbReference type="Proteomes" id="UP000179251"/>
    </source>
</evidence>
<dbReference type="SMART" id="SM00861">
    <property type="entry name" value="Transket_pyr"/>
    <property type="match status" value="1"/>
</dbReference>
<comment type="cofactor">
    <cofactor evidence="1">
        <name>thiamine diphosphate</name>
        <dbReference type="ChEBI" id="CHEBI:58937"/>
    </cofactor>
</comment>
<accession>A0A1F5VI03</accession>
<dbReference type="Pfam" id="PF02780">
    <property type="entry name" value="Transketolase_C"/>
    <property type="match status" value="1"/>
</dbReference>
<evidence type="ECO:0000313" key="5">
    <source>
        <dbReference type="EMBL" id="OGF63034.1"/>
    </source>
</evidence>
<dbReference type="Proteomes" id="UP000179251">
    <property type="component" value="Unassembled WGS sequence"/>
</dbReference>
<gene>
    <name evidence="5" type="ORF">A2834_03195</name>
</gene>
<dbReference type="Gene3D" id="3.40.50.970">
    <property type="match status" value="2"/>
</dbReference>
<dbReference type="PANTHER" id="PTHR43257:SF2">
    <property type="entry name" value="PYRUVATE DEHYDROGENASE E1 COMPONENT SUBUNIT BETA"/>
    <property type="match status" value="1"/>
</dbReference>
<dbReference type="EMBL" id="MFHD01000009">
    <property type="protein sequence ID" value="OGF63034.1"/>
    <property type="molecule type" value="Genomic_DNA"/>
</dbReference>
<dbReference type="InterPro" id="IPR029061">
    <property type="entry name" value="THDP-binding"/>
</dbReference>
<evidence type="ECO:0000259" key="4">
    <source>
        <dbReference type="SMART" id="SM00861"/>
    </source>
</evidence>
<dbReference type="SUPFAM" id="SSF52922">
    <property type="entry name" value="TK C-terminal domain-like"/>
    <property type="match status" value="1"/>
</dbReference>
<dbReference type="Gene3D" id="3.40.50.920">
    <property type="match status" value="1"/>
</dbReference>
<dbReference type="Pfam" id="PF00676">
    <property type="entry name" value="E1_dh"/>
    <property type="match status" value="1"/>
</dbReference>
<dbReference type="AlphaFoldDB" id="A0A1F5VI03"/>
<evidence type="ECO:0000256" key="3">
    <source>
        <dbReference type="ARBA" id="ARBA00023052"/>
    </source>
</evidence>